<dbReference type="GeneID" id="19204255"/>
<keyword evidence="1" id="KW-0732">Signal</keyword>
<dbReference type="EMBL" id="JH711593">
    <property type="protein sequence ID" value="EIW74232.1"/>
    <property type="molecule type" value="Genomic_DNA"/>
</dbReference>
<keyword evidence="3" id="KW-1185">Reference proteome</keyword>
<sequence>MVFAKTAVAVTLATLALAGPIKRSDSTAIDVMIPNNQTLAQFTDAWKSECDKLFAASAGGVYVNDDLVQPTAVQGEAIAYCSWYTERPTTVYNKTKDCADALGAKIVDSSSKSKRDGPDMREIIIVRVSLHPSSLSPKSVFPLPLLRSPLPGIPQGNSIAQLNQTWTAQCHKTVDGKNGTFYSSIGVVSNNKTEAYAECVTSTPGVNGTIDLDNYTHDCANALNIEFAQGHN</sequence>
<accession>R7SET2</accession>
<dbReference type="AlphaFoldDB" id="R7SET2"/>
<organism evidence="2 3">
    <name type="scientific">Coniophora puteana (strain RWD-64-598)</name>
    <name type="common">Brown rot fungus</name>
    <dbReference type="NCBI Taxonomy" id="741705"/>
    <lineage>
        <taxon>Eukaryota</taxon>
        <taxon>Fungi</taxon>
        <taxon>Dikarya</taxon>
        <taxon>Basidiomycota</taxon>
        <taxon>Agaricomycotina</taxon>
        <taxon>Agaricomycetes</taxon>
        <taxon>Agaricomycetidae</taxon>
        <taxon>Boletales</taxon>
        <taxon>Coniophorineae</taxon>
        <taxon>Coniophoraceae</taxon>
        <taxon>Coniophora</taxon>
    </lineage>
</organism>
<feature type="chain" id="PRO_5004455715" evidence="1">
    <location>
        <begin position="19"/>
        <end position="232"/>
    </location>
</feature>
<proteinExistence type="predicted"/>
<dbReference type="KEGG" id="cput:CONPUDRAFT_160278"/>
<protein>
    <submittedName>
        <fullName evidence="2">Uncharacterized protein</fullName>
    </submittedName>
</protein>
<evidence type="ECO:0000313" key="2">
    <source>
        <dbReference type="EMBL" id="EIW74232.1"/>
    </source>
</evidence>
<gene>
    <name evidence="2" type="ORF">CONPUDRAFT_160278</name>
</gene>
<evidence type="ECO:0000313" key="3">
    <source>
        <dbReference type="Proteomes" id="UP000053558"/>
    </source>
</evidence>
<feature type="signal peptide" evidence="1">
    <location>
        <begin position="1"/>
        <end position="18"/>
    </location>
</feature>
<reference evidence="3" key="1">
    <citation type="journal article" date="2012" name="Science">
        <title>The Paleozoic origin of enzymatic lignin decomposition reconstructed from 31 fungal genomes.</title>
        <authorList>
            <person name="Floudas D."/>
            <person name="Binder M."/>
            <person name="Riley R."/>
            <person name="Barry K."/>
            <person name="Blanchette R.A."/>
            <person name="Henrissat B."/>
            <person name="Martinez A.T."/>
            <person name="Otillar R."/>
            <person name="Spatafora J.W."/>
            <person name="Yadav J.S."/>
            <person name="Aerts A."/>
            <person name="Benoit I."/>
            <person name="Boyd A."/>
            <person name="Carlson A."/>
            <person name="Copeland A."/>
            <person name="Coutinho P.M."/>
            <person name="de Vries R.P."/>
            <person name="Ferreira P."/>
            <person name="Findley K."/>
            <person name="Foster B."/>
            <person name="Gaskell J."/>
            <person name="Glotzer D."/>
            <person name="Gorecki P."/>
            <person name="Heitman J."/>
            <person name="Hesse C."/>
            <person name="Hori C."/>
            <person name="Igarashi K."/>
            <person name="Jurgens J.A."/>
            <person name="Kallen N."/>
            <person name="Kersten P."/>
            <person name="Kohler A."/>
            <person name="Kuees U."/>
            <person name="Kumar T.K.A."/>
            <person name="Kuo A."/>
            <person name="LaButti K."/>
            <person name="Larrondo L.F."/>
            <person name="Lindquist E."/>
            <person name="Ling A."/>
            <person name="Lombard V."/>
            <person name="Lucas S."/>
            <person name="Lundell T."/>
            <person name="Martin R."/>
            <person name="McLaughlin D.J."/>
            <person name="Morgenstern I."/>
            <person name="Morin E."/>
            <person name="Murat C."/>
            <person name="Nagy L.G."/>
            <person name="Nolan M."/>
            <person name="Ohm R.A."/>
            <person name="Patyshakuliyeva A."/>
            <person name="Rokas A."/>
            <person name="Ruiz-Duenas F.J."/>
            <person name="Sabat G."/>
            <person name="Salamov A."/>
            <person name="Samejima M."/>
            <person name="Schmutz J."/>
            <person name="Slot J.C."/>
            <person name="St John F."/>
            <person name="Stenlid J."/>
            <person name="Sun H."/>
            <person name="Sun S."/>
            <person name="Syed K."/>
            <person name="Tsang A."/>
            <person name="Wiebenga A."/>
            <person name="Young D."/>
            <person name="Pisabarro A."/>
            <person name="Eastwood D.C."/>
            <person name="Martin F."/>
            <person name="Cullen D."/>
            <person name="Grigoriev I.V."/>
            <person name="Hibbett D.S."/>
        </authorList>
    </citation>
    <scope>NUCLEOTIDE SEQUENCE [LARGE SCALE GENOMIC DNA]</scope>
    <source>
        <strain evidence="3">RWD-64-598 SS2</strain>
    </source>
</reference>
<dbReference type="RefSeq" id="XP_007775592.1">
    <property type="nucleotide sequence ID" value="XM_007777402.1"/>
</dbReference>
<dbReference type="Proteomes" id="UP000053558">
    <property type="component" value="Unassembled WGS sequence"/>
</dbReference>
<evidence type="ECO:0000256" key="1">
    <source>
        <dbReference type="SAM" id="SignalP"/>
    </source>
</evidence>
<name>R7SET2_CONPW</name>